<dbReference type="Gene3D" id="2.30.160.11">
    <property type="match status" value="1"/>
</dbReference>
<feature type="transmembrane region" description="Helical" evidence="13">
    <location>
        <begin position="449"/>
        <end position="474"/>
    </location>
</feature>
<dbReference type="CDD" id="cd00251">
    <property type="entry name" value="Mth_Ecto"/>
    <property type="match status" value="1"/>
</dbReference>
<evidence type="ECO:0000256" key="10">
    <source>
        <dbReference type="ARBA" id="ARBA00023170"/>
    </source>
</evidence>
<dbReference type="Gene3D" id="2.170.180.11">
    <property type="entry name" value="Methuselah ectodomain, domain 2"/>
    <property type="match status" value="1"/>
</dbReference>
<dbReference type="FunFam" id="1.20.1070.10:FF:000297">
    <property type="entry name" value="G-protein coupled receptor Mth"/>
    <property type="match status" value="1"/>
</dbReference>
<evidence type="ECO:0000256" key="13">
    <source>
        <dbReference type="SAM" id="Phobius"/>
    </source>
</evidence>
<keyword evidence="9" id="KW-1015">Disulfide bond</keyword>
<dbReference type="InterPro" id="IPR051384">
    <property type="entry name" value="Mth_GPCR"/>
</dbReference>
<keyword evidence="8 13" id="KW-0472">Membrane</keyword>
<dbReference type="OrthoDB" id="6134459at2759"/>
<keyword evidence="5 14" id="KW-0732">Signal</keyword>
<organism evidence="16 17">
    <name type="scientific">Drosophila yakuba</name>
    <name type="common">Fruit fly</name>
    <dbReference type="NCBI Taxonomy" id="7245"/>
    <lineage>
        <taxon>Eukaryota</taxon>
        <taxon>Metazoa</taxon>
        <taxon>Ecdysozoa</taxon>
        <taxon>Arthropoda</taxon>
        <taxon>Hexapoda</taxon>
        <taxon>Insecta</taxon>
        <taxon>Pterygota</taxon>
        <taxon>Neoptera</taxon>
        <taxon>Endopterygota</taxon>
        <taxon>Diptera</taxon>
        <taxon>Brachycera</taxon>
        <taxon>Muscomorpha</taxon>
        <taxon>Ephydroidea</taxon>
        <taxon>Drosophilidae</taxon>
        <taxon>Drosophila</taxon>
        <taxon>Sophophora</taxon>
    </lineage>
</organism>
<keyword evidence="11" id="KW-0325">Glycoprotein</keyword>
<evidence type="ECO:0000256" key="12">
    <source>
        <dbReference type="ARBA" id="ARBA00023224"/>
    </source>
</evidence>
<evidence type="ECO:0000256" key="14">
    <source>
        <dbReference type="SAM" id="SignalP"/>
    </source>
</evidence>
<evidence type="ECO:0000256" key="7">
    <source>
        <dbReference type="ARBA" id="ARBA00023040"/>
    </source>
</evidence>
<reference evidence="16 17" key="2">
    <citation type="journal article" date="2007" name="PLoS Biol.">
        <title>Principles of genome evolution in the Drosophila melanogaster species group.</title>
        <authorList>
            <person name="Ranz J.M."/>
            <person name="Maurin D."/>
            <person name="Chan Y.S."/>
            <person name="von Grotthuss M."/>
            <person name="Hillier L.W."/>
            <person name="Roote J."/>
            <person name="Ashburner M."/>
            <person name="Bergman C.M."/>
        </authorList>
    </citation>
    <scope>NUCLEOTIDE SEQUENCE [LARGE SCALE GENOMIC DNA]</scope>
    <source>
        <strain evidence="17">Tai18E2 / Tucson 14021-0261.01</strain>
    </source>
</reference>
<keyword evidence="12" id="KW-0807">Transducer</keyword>
<reference evidence="16 17" key="1">
    <citation type="journal article" date="2007" name="Nature">
        <title>Evolution of genes and genomes on the Drosophila phylogeny.</title>
        <authorList>
            <consortium name="Drosophila 12 Genomes Consortium"/>
            <person name="Clark A.G."/>
            <person name="Eisen M.B."/>
            <person name="Smith D.R."/>
            <person name="Bergman C.M."/>
            <person name="Oliver B."/>
            <person name="Markow T.A."/>
            <person name="Kaufman T.C."/>
            <person name="Kellis M."/>
            <person name="Gelbart W."/>
            <person name="Iyer V.N."/>
            <person name="Pollard D.A."/>
            <person name="Sackton T.B."/>
            <person name="Larracuente A.M."/>
            <person name="Singh N.D."/>
            <person name="Abad J.P."/>
            <person name="Abt D.N."/>
            <person name="Adryan B."/>
            <person name="Aguade M."/>
            <person name="Akashi H."/>
            <person name="Anderson W.W."/>
            <person name="Aquadro C.F."/>
            <person name="Ardell D.H."/>
            <person name="Arguello R."/>
            <person name="Artieri C.G."/>
            <person name="Barbash D.A."/>
            <person name="Barker D."/>
            <person name="Barsanti P."/>
            <person name="Batterham P."/>
            <person name="Batzoglou S."/>
            <person name="Begun D."/>
            <person name="Bhutkar A."/>
            <person name="Blanco E."/>
            <person name="Bosak S.A."/>
            <person name="Bradley R.K."/>
            <person name="Brand A.D."/>
            <person name="Brent M.R."/>
            <person name="Brooks A.N."/>
            <person name="Brown R.H."/>
            <person name="Butlin R.K."/>
            <person name="Caggese C."/>
            <person name="Calvi B.R."/>
            <person name="Bernardo de Carvalho A."/>
            <person name="Caspi A."/>
            <person name="Castrezana S."/>
            <person name="Celniker S.E."/>
            <person name="Chang J.L."/>
            <person name="Chapple C."/>
            <person name="Chatterji S."/>
            <person name="Chinwalla A."/>
            <person name="Civetta A."/>
            <person name="Clifton S.W."/>
            <person name="Comeron J.M."/>
            <person name="Costello J.C."/>
            <person name="Coyne J.A."/>
            <person name="Daub J."/>
            <person name="David R.G."/>
            <person name="Delcher A.L."/>
            <person name="Delehaunty K."/>
            <person name="Do C.B."/>
            <person name="Ebling H."/>
            <person name="Edwards K."/>
            <person name="Eickbush T."/>
            <person name="Evans J.D."/>
            <person name="Filipski A."/>
            <person name="Findeiss S."/>
            <person name="Freyhult E."/>
            <person name="Fulton L."/>
            <person name="Fulton R."/>
            <person name="Garcia A.C."/>
            <person name="Gardiner A."/>
            <person name="Garfield D.A."/>
            <person name="Garvin B.E."/>
            <person name="Gibson G."/>
            <person name="Gilbert D."/>
            <person name="Gnerre S."/>
            <person name="Godfrey J."/>
            <person name="Good R."/>
            <person name="Gotea V."/>
            <person name="Gravely B."/>
            <person name="Greenberg A.J."/>
            <person name="Griffiths-Jones S."/>
            <person name="Gross S."/>
            <person name="Guigo R."/>
            <person name="Gustafson E.A."/>
            <person name="Haerty W."/>
            <person name="Hahn M.W."/>
            <person name="Halligan D.L."/>
            <person name="Halpern A.L."/>
            <person name="Halter G.M."/>
            <person name="Han M.V."/>
            <person name="Heger A."/>
            <person name="Hillier L."/>
            <person name="Hinrichs A.S."/>
            <person name="Holmes I."/>
            <person name="Hoskins R.A."/>
            <person name="Hubisz M.J."/>
            <person name="Hultmark D."/>
            <person name="Huntley M.A."/>
            <person name="Jaffe D.B."/>
            <person name="Jagadeeshan S."/>
            <person name="Jeck W.R."/>
            <person name="Johnson J."/>
            <person name="Jones C.D."/>
            <person name="Jordan W.C."/>
            <person name="Karpen G.H."/>
            <person name="Kataoka E."/>
            <person name="Keightley P.D."/>
            <person name="Kheradpour P."/>
            <person name="Kirkness E.F."/>
            <person name="Koerich L.B."/>
            <person name="Kristiansen K."/>
            <person name="Kudrna D."/>
            <person name="Kulathinal R.J."/>
            <person name="Kumar S."/>
            <person name="Kwok R."/>
            <person name="Lander E."/>
            <person name="Langley C.H."/>
            <person name="Lapoint R."/>
            <person name="Lazzaro B.P."/>
            <person name="Lee S.J."/>
            <person name="Levesque L."/>
            <person name="Li R."/>
            <person name="Lin C.F."/>
            <person name="Lin M.F."/>
            <person name="Lindblad-Toh K."/>
            <person name="Llopart A."/>
            <person name="Long M."/>
            <person name="Low L."/>
            <person name="Lozovsky E."/>
            <person name="Lu J."/>
            <person name="Luo M."/>
            <person name="Machado C.A."/>
            <person name="Makalowski W."/>
            <person name="Marzo M."/>
            <person name="Matsuda M."/>
            <person name="Matzkin L."/>
            <person name="McAllister B."/>
            <person name="McBride C.S."/>
            <person name="McKernan B."/>
            <person name="McKernan K."/>
            <person name="Mendez-Lago M."/>
            <person name="Minx P."/>
            <person name="Mollenhauer M.U."/>
            <person name="Montooth K."/>
            <person name="Mount S.M."/>
            <person name="Mu X."/>
            <person name="Myers E."/>
            <person name="Negre B."/>
            <person name="Newfeld S."/>
            <person name="Nielsen R."/>
            <person name="Noor M.A."/>
            <person name="O'Grady P."/>
            <person name="Pachter L."/>
            <person name="Papaceit M."/>
            <person name="Parisi M.J."/>
            <person name="Parisi M."/>
            <person name="Parts L."/>
            <person name="Pedersen J.S."/>
            <person name="Pesole G."/>
            <person name="Phillippy A.M."/>
            <person name="Ponting C.P."/>
            <person name="Pop M."/>
            <person name="Porcelli D."/>
            <person name="Powell J.R."/>
            <person name="Prohaska S."/>
            <person name="Pruitt K."/>
            <person name="Puig M."/>
            <person name="Quesneville H."/>
            <person name="Ram K.R."/>
            <person name="Rand D."/>
            <person name="Rasmussen M.D."/>
            <person name="Reed L.K."/>
            <person name="Reenan R."/>
            <person name="Reily A."/>
            <person name="Remington K.A."/>
            <person name="Rieger T.T."/>
            <person name="Ritchie M.G."/>
            <person name="Robin C."/>
            <person name="Rogers Y.H."/>
            <person name="Rohde C."/>
            <person name="Rozas J."/>
            <person name="Rubenfield M.J."/>
            <person name="Ruiz A."/>
            <person name="Russo S."/>
            <person name="Salzberg S.L."/>
            <person name="Sanchez-Gracia A."/>
            <person name="Saranga D.J."/>
            <person name="Sato H."/>
            <person name="Schaeffer S.W."/>
            <person name="Schatz M.C."/>
            <person name="Schlenke T."/>
            <person name="Schwartz R."/>
            <person name="Segarra C."/>
            <person name="Singh R.S."/>
            <person name="Sirot L."/>
            <person name="Sirota M."/>
            <person name="Sisneros N.B."/>
            <person name="Smith C.D."/>
            <person name="Smith T.F."/>
            <person name="Spieth J."/>
            <person name="Stage D.E."/>
            <person name="Stark A."/>
            <person name="Stephan W."/>
            <person name="Strausberg R.L."/>
            <person name="Strempel S."/>
            <person name="Sturgill D."/>
            <person name="Sutton G."/>
            <person name="Sutton G.G."/>
            <person name="Tao W."/>
            <person name="Teichmann S."/>
            <person name="Tobari Y.N."/>
            <person name="Tomimura Y."/>
            <person name="Tsolas J.M."/>
            <person name="Valente V.L."/>
            <person name="Venter E."/>
            <person name="Venter J.C."/>
            <person name="Vicario S."/>
            <person name="Vieira F.G."/>
            <person name="Vilella A.J."/>
            <person name="Villasante A."/>
            <person name="Walenz B."/>
            <person name="Wang J."/>
            <person name="Wasserman M."/>
            <person name="Watts T."/>
            <person name="Wilson D."/>
            <person name="Wilson R.K."/>
            <person name="Wing R.A."/>
            <person name="Wolfner M.F."/>
            <person name="Wong A."/>
            <person name="Wong G.K."/>
            <person name="Wu C.I."/>
            <person name="Wu G."/>
            <person name="Yamamoto D."/>
            <person name="Yang H.P."/>
            <person name="Yang S.P."/>
            <person name="Yorke J.A."/>
            <person name="Yoshida K."/>
            <person name="Zdobnov E."/>
            <person name="Zhang P."/>
            <person name="Zhang Y."/>
            <person name="Zimin A.V."/>
            <person name="Baldwin J."/>
            <person name="Abdouelleil A."/>
            <person name="Abdulkadir J."/>
            <person name="Abebe A."/>
            <person name="Abera B."/>
            <person name="Abreu J."/>
            <person name="Acer S.C."/>
            <person name="Aftuck L."/>
            <person name="Alexander A."/>
            <person name="An P."/>
            <person name="Anderson E."/>
            <person name="Anderson S."/>
            <person name="Arachi H."/>
            <person name="Azer M."/>
            <person name="Bachantsang P."/>
            <person name="Barry A."/>
            <person name="Bayul T."/>
            <person name="Berlin A."/>
            <person name="Bessette D."/>
            <person name="Bloom T."/>
            <person name="Blye J."/>
            <person name="Boguslavskiy L."/>
            <person name="Bonnet C."/>
            <person name="Boukhgalter B."/>
            <person name="Bourzgui I."/>
            <person name="Brown A."/>
            <person name="Cahill P."/>
            <person name="Channer S."/>
            <person name="Cheshatsang Y."/>
            <person name="Chuda L."/>
            <person name="Citroen M."/>
            <person name="Collymore A."/>
            <person name="Cooke P."/>
            <person name="Costello M."/>
            <person name="D'Aco K."/>
            <person name="Daza R."/>
            <person name="De Haan G."/>
            <person name="DeGray S."/>
            <person name="DeMaso C."/>
            <person name="Dhargay N."/>
            <person name="Dooley K."/>
            <person name="Dooley E."/>
            <person name="Doricent M."/>
            <person name="Dorje P."/>
            <person name="Dorjee K."/>
            <person name="Dupes A."/>
            <person name="Elong R."/>
            <person name="Falk J."/>
            <person name="Farina A."/>
            <person name="Faro S."/>
            <person name="Ferguson D."/>
            <person name="Fisher S."/>
            <person name="Foley C.D."/>
            <person name="Franke A."/>
            <person name="Friedrich D."/>
            <person name="Gadbois L."/>
            <person name="Gearin G."/>
            <person name="Gearin C.R."/>
            <person name="Giannoukos G."/>
            <person name="Goode T."/>
            <person name="Graham J."/>
            <person name="Grandbois E."/>
            <person name="Grewal S."/>
            <person name="Gyaltsen K."/>
            <person name="Hafez N."/>
            <person name="Hagos B."/>
            <person name="Hall J."/>
            <person name="Henson C."/>
            <person name="Hollinger A."/>
            <person name="Honan T."/>
            <person name="Huard M.D."/>
            <person name="Hughes L."/>
            <person name="Hurhula B."/>
            <person name="Husby M.E."/>
            <person name="Kamat A."/>
            <person name="Kanga B."/>
            <person name="Kashin S."/>
            <person name="Khazanovich D."/>
            <person name="Kisner P."/>
            <person name="Lance K."/>
            <person name="Lara M."/>
            <person name="Lee W."/>
            <person name="Lennon N."/>
            <person name="Letendre F."/>
            <person name="LeVine R."/>
            <person name="Lipovsky A."/>
            <person name="Liu X."/>
            <person name="Liu J."/>
            <person name="Liu S."/>
            <person name="Lokyitsang T."/>
            <person name="Lokyitsang Y."/>
            <person name="Lubonja R."/>
            <person name="Lui A."/>
            <person name="MacDonald P."/>
            <person name="Magnisalis V."/>
            <person name="Maru K."/>
            <person name="Matthews C."/>
            <person name="McCusker W."/>
            <person name="McDonough S."/>
            <person name="Mehta T."/>
            <person name="Meldrim J."/>
            <person name="Meneus L."/>
            <person name="Mihai O."/>
            <person name="Mihalev A."/>
            <person name="Mihova T."/>
            <person name="Mittelman R."/>
            <person name="Mlenga V."/>
            <person name="Montmayeur A."/>
            <person name="Mulrain L."/>
            <person name="Navidi A."/>
            <person name="Naylor J."/>
            <person name="Negash T."/>
            <person name="Nguyen T."/>
            <person name="Nguyen N."/>
            <person name="Nicol R."/>
            <person name="Norbu C."/>
            <person name="Norbu N."/>
            <person name="Novod N."/>
            <person name="O'Neill B."/>
            <person name="Osman S."/>
            <person name="Markiewicz E."/>
            <person name="Oyono O.L."/>
            <person name="Patti C."/>
            <person name="Phunkhang P."/>
            <person name="Pierre F."/>
            <person name="Priest M."/>
            <person name="Raghuraman S."/>
            <person name="Rege F."/>
            <person name="Reyes R."/>
            <person name="Rise C."/>
            <person name="Rogov P."/>
            <person name="Ross K."/>
            <person name="Ryan E."/>
            <person name="Settipalli S."/>
            <person name="Shea T."/>
            <person name="Sherpa N."/>
            <person name="Shi L."/>
            <person name="Shih D."/>
            <person name="Sparrow T."/>
            <person name="Spaulding J."/>
            <person name="Stalker J."/>
            <person name="Stange-Thomann N."/>
            <person name="Stavropoulos S."/>
            <person name="Stone C."/>
            <person name="Strader C."/>
            <person name="Tesfaye S."/>
            <person name="Thomson T."/>
            <person name="Thoulutsang Y."/>
            <person name="Thoulutsang D."/>
            <person name="Topham K."/>
            <person name="Topping I."/>
            <person name="Tsamla T."/>
            <person name="Vassiliev H."/>
            <person name="Vo A."/>
            <person name="Wangchuk T."/>
            <person name="Wangdi T."/>
            <person name="Weiand M."/>
            <person name="Wilkinson J."/>
            <person name="Wilson A."/>
            <person name="Yadav S."/>
            <person name="Young G."/>
            <person name="Yu Q."/>
            <person name="Zembek L."/>
            <person name="Zhong D."/>
            <person name="Zimmer A."/>
            <person name="Zwirko Z."/>
            <person name="Jaffe D.B."/>
            <person name="Alvarez P."/>
            <person name="Brockman W."/>
            <person name="Butler J."/>
            <person name="Chin C."/>
            <person name="Gnerre S."/>
            <person name="Grabherr M."/>
            <person name="Kleber M."/>
            <person name="Mauceli E."/>
            <person name="MacCallum I."/>
        </authorList>
    </citation>
    <scope>NUCLEOTIDE SEQUENCE [LARGE SCALE GENOMIC DNA]</scope>
    <source>
        <strain evidence="17">Tai18E2 / Tucson 14021-0261.01</strain>
    </source>
</reference>
<dbReference type="InterPro" id="IPR023311">
    <property type="entry name" value="Methusela_ecto_dom_2"/>
</dbReference>
<sequence length="536" mass="61608">MRIVTGSFIAFVLLMMQNSSAEIPGCDFYDTVDISKAQRFSNGSYLYEGLLIPAHLTAEYDFKLLPDDSREKVASHVRGCACQLRPCIRFCCPQYHKMKKGQCYGDMSKDELDRHDPFVNVTLSDGSVVKRHFKEDIIVQSDLAKPGCSRMYFLNHEMPGNGFSLFENGSLLRHWDNVVLPKREYCVQHLSFKDNSTRIAPHFCPLSSEPSKTWKTVAIVLSLICIVLTIIVYLYVKELRNLVGQCFICYLASLFLGYLFLVLNVWNYSSGFCVTAGFLGYFSVIAAFFWLSVISLTLWNTFSGNSSWLNGYLPENRFQTYNLYAWGMALLLTGITFIADQVVKDEKLKPRVGVGRNCWIYTGDMSVMIYFYGPMLLIIIFNIVMFVLTAIRLIKVKKEAQNFTQQRTTTQRLNLDKQTYALFLRLFIIMGLSWSLEIISFLLSKNQAWANAFIVADYFNWSQGTVIFVLFILMPRTLKLLKQRRVMNKRIYGCYGQEYSAFIHWPIAKGRNIRNIRFGVAPTLTCSINLLLKLIN</sequence>
<feature type="domain" description="G-protein coupled receptors family 2 profile 2" evidence="15">
    <location>
        <begin position="211"/>
        <end position="475"/>
    </location>
</feature>
<evidence type="ECO:0000256" key="2">
    <source>
        <dbReference type="ARBA" id="ARBA00008979"/>
    </source>
</evidence>
<dbReference type="PROSITE" id="PS50261">
    <property type="entry name" value="G_PROTEIN_RECEP_F2_4"/>
    <property type="match status" value="1"/>
</dbReference>
<evidence type="ECO:0000313" key="16">
    <source>
        <dbReference type="EMBL" id="KRK00344.1"/>
    </source>
</evidence>
<gene>
    <name evidence="16" type="primary">Dyak\GE14191</name>
    <name evidence="16" type="synonym">dyak_GLEANR_14333</name>
    <name evidence="16" type="synonym">GE14191</name>
    <name evidence="16" type="ORF">Dyak_GE14191</name>
</gene>
<dbReference type="Proteomes" id="UP000002282">
    <property type="component" value="Chromosome 2R"/>
</dbReference>
<keyword evidence="10" id="KW-0675">Receptor</keyword>
<name>A0A0R1DT48_DROYA</name>
<accession>A0A0R1DT48</accession>
<evidence type="ECO:0000256" key="9">
    <source>
        <dbReference type="ARBA" id="ARBA00023157"/>
    </source>
</evidence>
<evidence type="ECO:0000256" key="8">
    <source>
        <dbReference type="ARBA" id="ARBA00023136"/>
    </source>
</evidence>
<dbReference type="InterPro" id="IPR044860">
    <property type="entry name" value="Methusela_ecto_dom_1"/>
</dbReference>
<dbReference type="AlphaFoldDB" id="A0A0R1DT48"/>
<keyword evidence="17" id="KW-1185">Reference proteome</keyword>
<dbReference type="FunFam" id="2.170.180.11:FF:000001">
    <property type="entry name" value="G-protein coupled receptor Mth"/>
    <property type="match status" value="1"/>
</dbReference>
<proteinExistence type="inferred from homology"/>
<comment type="subcellular location">
    <subcellularLocation>
        <location evidence="1">Cell membrane</location>
        <topology evidence="1">Multi-pass membrane protein</topology>
    </subcellularLocation>
</comment>
<keyword evidence="7" id="KW-0297">G-protein coupled receptor</keyword>
<dbReference type="GO" id="GO:0005886">
    <property type="term" value="C:plasma membrane"/>
    <property type="evidence" value="ECO:0007669"/>
    <property type="project" value="UniProtKB-SubCell"/>
</dbReference>
<dbReference type="PANTHER" id="PTHR47154:SF2">
    <property type="entry name" value="G-PROTEIN COUPLED RECEPTOR MTH-RELATED"/>
    <property type="match status" value="1"/>
</dbReference>
<evidence type="ECO:0000256" key="1">
    <source>
        <dbReference type="ARBA" id="ARBA00004651"/>
    </source>
</evidence>
<evidence type="ECO:0000256" key="3">
    <source>
        <dbReference type="ARBA" id="ARBA00022475"/>
    </source>
</evidence>
<feature type="transmembrane region" description="Helical" evidence="13">
    <location>
        <begin position="369"/>
        <end position="391"/>
    </location>
</feature>
<feature type="transmembrane region" description="Helical" evidence="13">
    <location>
        <begin position="247"/>
        <end position="266"/>
    </location>
</feature>
<evidence type="ECO:0000256" key="5">
    <source>
        <dbReference type="ARBA" id="ARBA00022729"/>
    </source>
</evidence>
<dbReference type="InterPro" id="IPR000832">
    <property type="entry name" value="GPCR_2_secretin-like"/>
</dbReference>
<dbReference type="CDD" id="cd15039">
    <property type="entry name" value="7tmB3_Methuselah-like"/>
    <property type="match status" value="1"/>
</dbReference>
<dbReference type="GO" id="GO:0008340">
    <property type="term" value="P:determination of adult lifespan"/>
    <property type="evidence" value="ECO:0007669"/>
    <property type="project" value="UniProtKB-ARBA"/>
</dbReference>
<comment type="similarity">
    <text evidence="2">Belongs to the G-protein coupled receptor 2 family. Mth subfamily.</text>
</comment>
<dbReference type="EMBL" id="CM000158">
    <property type="protein sequence ID" value="KRK00344.1"/>
    <property type="molecule type" value="Genomic_DNA"/>
</dbReference>
<dbReference type="GO" id="GO:0008528">
    <property type="term" value="F:G protein-coupled peptide receptor activity"/>
    <property type="evidence" value="ECO:0007669"/>
    <property type="project" value="TreeGrafter"/>
</dbReference>
<dbReference type="Pfam" id="PF00002">
    <property type="entry name" value="7tm_2"/>
    <property type="match status" value="1"/>
</dbReference>
<dbReference type="GO" id="GO:0007166">
    <property type="term" value="P:cell surface receptor signaling pathway"/>
    <property type="evidence" value="ECO:0007669"/>
    <property type="project" value="InterPro"/>
</dbReference>
<evidence type="ECO:0000259" key="15">
    <source>
        <dbReference type="PROSITE" id="PS50261"/>
    </source>
</evidence>
<feature type="transmembrane region" description="Helical" evidence="13">
    <location>
        <begin position="422"/>
        <end position="443"/>
    </location>
</feature>
<dbReference type="InterPro" id="IPR010596">
    <property type="entry name" value="Methuselah_N_dom"/>
</dbReference>
<dbReference type="KEGG" id="dya:Dyak_GE14191"/>
<evidence type="ECO:0000256" key="11">
    <source>
        <dbReference type="ARBA" id="ARBA00023180"/>
    </source>
</evidence>
<keyword evidence="3" id="KW-1003">Cell membrane</keyword>
<keyword evidence="6 13" id="KW-1133">Transmembrane helix</keyword>
<evidence type="ECO:0000313" key="17">
    <source>
        <dbReference type="Proteomes" id="UP000002282"/>
    </source>
</evidence>
<protein>
    <submittedName>
        <fullName evidence="16">Uncharacterized protein, isoform B</fullName>
    </submittedName>
</protein>
<dbReference type="PANTHER" id="PTHR47154">
    <property type="entry name" value="G-PROTEIN COUPLED RECEPTOR MTH-RELATED"/>
    <property type="match status" value="1"/>
</dbReference>
<evidence type="ECO:0000256" key="6">
    <source>
        <dbReference type="ARBA" id="ARBA00022989"/>
    </source>
</evidence>
<keyword evidence="4 13" id="KW-0812">Transmembrane</keyword>
<feature type="signal peptide" evidence="14">
    <location>
        <begin position="1"/>
        <end position="21"/>
    </location>
</feature>
<dbReference type="InterPro" id="IPR036272">
    <property type="entry name" value="Methuselah_N_sf"/>
</dbReference>
<dbReference type="Pfam" id="PF06652">
    <property type="entry name" value="Methuselah_N"/>
    <property type="match status" value="1"/>
</dbReference>
<dbReference type="FunFam" id="2.30.160.11:FF:000001">
    <property type="entry name" value="G-protein coupled receptor Mth"/>
    <property type="match status" value="1"/>
</dbReference>
<feature type="chain" id="PRO_5006402848" evidence="14">
    <location>
        <begin position="22"/>
        <end position="536"/>
    </location>
</feature>
<dbReference type="InterPro" id="IPR017981">
    <property type="entry name" value="GPCR_2-like_7TM"/>
</dbReference>
<dbReference type="SUPFAM" id="SSF63877">
    <property type="entry name" value="Methuselah ectodomain"/>
    <property type="match status" value="1"/>
</dbReference>
<feature type="transmembrane region" description="Helical" evidence="13">
    <location>
        <begin position="323"/>
        <end position="343"/>
    </location>
</feature>
<dbReference type="Gene3D" id="1.20.1070.10">
    <property type="entry name" value="Rhodopsin 7-helix transmembrane proteins"/>
    <property type="match status" value="1"/>
</dbReference>
<dbReference type="SUPFAM" id="SSF81321">
    <property type="entry name" value="Family A G protein-coupled receptor-like"/>
    <property type="match status" value="1"/>
</dbReference>
<dbReference type="SMR" id="A0A0R1DT48"/>
<feature type="transmembrane region" description="Helical" evidence="13">
    <location>
        <begin position="278"/>
        <end position="302"/>
    </location>
</feature>
<evidence type="ECO:0000256" key="4">
    <source>
        <dbReference type="ARBA" id="ARBA00022692"/>
    </source>
</evidence>
<feature type="transmembrane region" description="Helical" evidence="13">
    <location>
        <begin position="214"/>
        <end position="235"/>
    </location>
</feature>